<dbReference type="EMBL" id="JAWWNJ010000026">
    <property type="protein sequence ID" value="KAK7029986.1"/>
    <property type="molecule type" value="Genomic_DNA"/>
</dbReference>
<evidence type="ECO:0000313" key="1">
    <source>
        <dbReference type="EMBL" id="KAK7029986.1"/>
    </source>
</evidence>
<protein>
    <recommendedName>
        <fullName evidence="3">F-box domain-containing protein</fullName>
    </recommendedName>
</protein>
<evidence type="ECO:0008006" key="3">
    <source>
        <dbReference type="Google" id="ProtNLM"/>
    </source>
</evidence>
<keyword evidence="2" id="KW-1185">Reference proteome</keyword>
<dbReference type="AlphaFoldDB" id="A0AAW0BUU4"/>
<reference evidence="1 2" key="1">
    <citation type="journal article" date="2024" name="J Genomics">
        <title>Draft genome sequencing and assembly of Favolaschia claudopus CIRM-BRFM 2984 isolated from oak limbs.</title>
        <authorList>
            <person name="Navarro D."/>
            <person name="Drula E."/>
            <person name="Chaduli D."/>
            <person name="Cazenave R."/>
            <person name="Ahrendt S."/>
            <person name="Wang J."/>
            <person name="Lipzen A."/>
            <person name="Daum C."/>
            <person name="Barry K."/>
            <person name="Grigoriev I.V."/>
            <person name="Favel A."/>
            <person name="Rosso M.N."/>
            <person name="Martin F."/>
        </authorList>
    </citation>
    <scope>NUCLEOTIDE SEQUENCE [LARGE SCALE GENOMIC DNA]</scope>
    <source>
        <strain evidence="1 2">CIRM-BRFM 2984</strain>
    </source>
</reference>
<comment type="caution">
    <text evidence="1">The sequence shown here is derived from an EMBL/GenBank/DDBJ whole genome shotgun (WGS) entry which is preliminary data.</text>
</comment>
<gene>
    <name evidence="1" type="ORF">R3P38DRAFT_3513821</name>
</gene>
<dbReference type="Proteomes" id="UP001362999">
    <property type="component" value="Unassembled WGS sequence"/>
</dbReference>
<name>A0AAW0BUU4_9AGAR</name>
<proteinExistence type="predicted"/>
<organism evidence="1 2">
    <name type="scientific">Favolaschia claudopus</name>
    <dbReference type="NCBI Taxonomy" id="2862362"/>
    <lineage>
        <taxon>Eukaryota</taxon>
        <taxon>Fungi</taxon>
        <taxon>Dikarya</taxon>
        <taxon>Basidiomycota</taxon>
        <taxon>Agaricomycotina</taxon>
        <taxon>Agaricomycetes</taxon>
        <taxon>Agaricomycetidae</taxon>
        <taxon>Agaricales</taxon>
        <taxon>Marasmiineae</taxon>
        <taxon>Mycenaceae</taxon>
        <taxon>Favolaschia</taxon>
    </lineage>
</organism>
<accession>A0AAW0BUU4</accession>
<evidence type="ECO:0000313" key="2">
    <source>
        <dbReference type="Proteomes" id="UP001362999"/>
    </source>
</evidence>
<sequence>MERNPLYIQELVDRCIDCLAESTPSLLACTLVARSWVYTAQSHLFRAPHVTLEDYPSREEDARLLDFQNTLIAFPHVVCHVHELCLSHSLHGTTVEKLCNIPFSHLETLLLELTGHTDISWLKSSIKPLYSLRTLRSLSLDLTVGYPCAAPLLEGFPPTIDHLEVFCYRWNRNVGNPMPTTAACEQVSFIPLKSLVLAVGRDDGPQSLNSSALYPFDLSRLKSLQVETGEYIPWITIPKQRIEMLEFKRLSRKSSIDLSAFPNLNLIRFNLPNTLPPGPRLALEKIQPSNRIQIVQFSLGDCAFDEFKVECGELDRVLALCPVSPLPVVEFEAYEVMPGVEESLRRFFPRIVEQNQFRMAYRSSVMAISWWKDKVAAEQ</sequence>